<keyword evidence="1 7" id="KW-0963">Cytoplasm</keyword>
<comment type="caution">
    <text evidence="12">The sequence shown here is derived from an EMBL/GenBank/DDBJ whole genome shotgun (WGS) entry which is preliminary data.</text>
</comment>
<keyword evidence="10" id="KW-0175">Coiled coil</keyword>
<dbReference type="InterPro" id="IPR002317">
    <property type="entry name" value="Ser-tRNA-ligase_type_1"/>
</dbReference>
<keyword evidence="5 7" id="KW-0648">Protein biosynthesis</keyword>
<dbReference type="HAMAP" id="MF_00176">
    <property type="entry name" value="Ser_tRNA_synth_type1"/>
    <property type="match status" value="1"/>
</dbReference>
<feature type="binding site" evidence="7">
    <location>
        <position position="279"/>
    </location>
    <ligand>
        <name>ATP</name>
        <dbReference type="ChEBI" id="CHEBI:30616"/>
    </ligand>
</feature>
<dbReference type="InterPro" id="IPR002314">
    <property type="entry name" value="aa-tRNA-synt_IIb"/>
</dbReference>
<evidence type="ECO:0000256" key="1">
    <source>
        <dbReference type="ARBA" id="ARBA00022490"/>
    </source>
</evidence>
<keyword evidence="3 7" id="KW-0547">Nucleotide-binding</keyword>
<protein>
    <recommendedName>
        <fullName evidence="7">Serine--tRNA ligase</fullName>
        <ecNumber evidence="7">6.1.1.11</ecNumber>
    </recommendedName>
    <alternativeName>
        <fullName evidence="7">Seryl-tRNA synthetase</fullName>
        <shortName evidence="7">SerRS</shortName>
    </alternativeName>
    <alternativeName>
        <fullName evidence="7">Seryl-tRNA(Ser/Sec) synthetase</fullName>
    </alternativeName>
</protein>
<comment type="domain">
    <text evidence="7">Consists of two distinct domains, a catalytic core and a N-terminal extension that is involved in tRNA binding.</text>
</comment>
<sequence length="436" mass="50495">MIEMKVIREHPEMVRQNLALRNDESILKSFDDLIECDKEWRRLFTEVGNLRAQRNRINEEIAKLKKSGNDATQKIKEAEMIPEKIRNMEDAMKAVRERMDLILMRLPNIMEQSVPIGKDETENVVIRSWGQPREFHFKPRDHIDLASILDLIDIERAAKVAGARFYYLKKDLVRLNYAIIKYGLDFMVDRGFIPFQPPYMMKKEIINGAVALSDFEDTIYKIEGEDLYLLATSEHALLGLHSGEILNGKDLPLRYCGISPCFRKEAGAHGRDTKGIFRVHQFEKVEQFIFCRPEESPDEHELLIRNAEEYFQSLRLPYRVVNVCSGDLGTVAAKKYDLEAWLPGQGKYREEVSCSNCTSYQAVRSNIRYRDRPNDPTKYVHTLNSTLVATERTLVAIMENYQEEDGTVRIPDVLVPYMQGKKEIAPQKDDPKGNTR</sequence>
<dbReference type="InterPro" id="IPR042103">
    <property type="entry name" value="SerRS_1_N_sf"/>
</dbReference>
<feature type="binding site" evidence="7 9">
    <location>
        <begin position="263"/>
        <end position="265"/>
    </location>
    <ligand>
        <name>ATP</name>
        <dbReference type="ChEBI" id="CHEBI:30616"/>
    </ligand>
</feature>
<dbReference type="PANTHER" id="PTHR11778">
    <property type="entry name" value="SERYL-TRNA SYNTHETASE"/>
    <property type="match status" value="1"/>
</dbReference>
<feature type="binding site" evidence="8">
    <location>
        <position position="232"/>
    </location>
    <ligand>
        <name>L-serine</name>
        <dbReference type="ChEBI" id="CHEBI:33384"/>
    </ligand>
</feature>
<dbReference type="GO" id="GO:0006434">
    <property type="term" value="P:seryl-tRNA aminoacylation"/>
    <property type="evidence" value="ECO:0007669"/>
    <property type="project" value="UniProtKB-UniRule"/>
</dbReference>
<dbReference type="InterPro" id="IPR033729">
    <property type="entry name" value="SerRS_core"/>
</dbReference>
<proteinExistence type="inferred from homology"/>
<dbReference type="PROSITE" id="PS50862">
    <property type="entry name" value="AA_TRNA_LIGASE_II"/>
    <property type="match status" value="1"/>
</dbReference>
<dbReference type="CDD" id="cd00770">
    <property type="entry name" value="SerRS_core"/>
    <property type="match status" value="1"/>
</dbReference>
<dbReference type="InterPro" id="IPR006195">
    <property type="entry name" value="aa-tRNA-synth_II"/>
</dbReference>
<evidence type="ECO:0000256" key="3">
    <source>
        <dbReference type="ARBA" id="ARBA00022741"/>
    </source>
</evidence>
<comment type="catalytic activity">
    <reaction evidence="7">
        <text>tRNA(Ser) + L-serine + ATP = L-seryl-tRNA(Ser) + AMP + diphosphate + H(+)</text>
        <dbReference type="Rhea" id="RHEA:12292"/>
        <dbReference type="Rhea" id="RHEA-COMP:9669"/>
        <dbReference type="Rhea" id="RHEA-COMP:9703"/>
        <dbReference type="ChEBI" id="CHEBI:15378"/>
        <dbReference type="ChEBI" id="CHEBI:30616"/>
        <dbReference type="ChEBI" id="CHEBI:33019"/>
        <dbReference type="ChEBI" id="CHEBI:33384"/>
        <dbReference type="ChEBI" id="CHEBI:78442"/>
        <dbReference type="ChEBI" id="CHEBI:78533"/>
        <dbReference type="ChEBI" id="CHEBI:456215"/>
        <dbReference type="EC" id="6.1.1.11"/>
    </reaction>
</comment>
<dbReference type="InterPro" id="IPR010978">
    <property type="entry name" value="tRNA-bd_arm"/>
</dbReference>
<evidence type="ECO:0000256" key="5">
    <source>
        <dbReference type="ARBA" id="ARBA00022917"/>
    </source>
</evidence>
<feature type="binding site" evidence="7 9">
    <location>
        <begin position="350"/>
        <end position="353"/>
    </location>
    <ligand>
        <name>ATP</name>
        <dbReference type="ChEBI" id="CHEBI:30616"/>
    </ligand>
</feature>
<feature type="binding site" evidence="8">
    <location>
        <position position="384"/>
    </location>
    <ligand>
        <name>L-serine</name>
        <dbReference type="ChEBI" id="CHEBI:33384"/>
    </ligand>
</feature>
<evidence type="ECO:0000256" key="6">
    <source>
        <dbReference type="ARBA" id="ARBA00023146"/>
    </source>
</evidence>
<dbReference type="GO" id="GO:0016260">
    <property type="term" value="P:selenocysteine biosynthetic process"/>
    <property type="evidence" value="ECO:0007669"/>
    <property type="project" value="UniProtKB-UniRule"/>
</dbReference>
<dbReference type="NCBIfam" id="TIGR00414">
    <property type="entry name" value="serS"/>
    <property type="match status" value="1"/>
</dbReference>
<evidence type="ECO:0000256" key="4">
    <source>
        <dbReference type="ARBA" id="ARBA00022840"/>
    </source>
</evidence>
<comment type="similarity">
    <text evidence="7">Belongs to the class-II aminoacyl-tRNA synthetase family. Type-1 seryl-tRNA synthetase subfamily.</text>
</comment>
<comment type="subcellular location">
    <subcellularLocation>
        <location evidence="7">Cytoplasm</location>
    </subcellularLocation>
</comment>
<dbReference type="FunFam" id="3.30.930.10:FF:000048">
    <property type="entry name" value="Serine--tRNA ligase"/>
    <property type="match status" value="1"/>
</dbReference>
<dbReference type="GO" id="GO:0004828">
    <property type="term" value="F:serine-tRNA ligase activity"/>
    <property type="evidence" value="ECO:0007669"/>
    <property type="project" value="UniProtKB-UniRule"/>
</dbReference>
<name>A0A7C3IYA3_9CREN</name>
<comment type="pathway">
    <text evidence="7">Aminoacyl-tRNA biosynthesis; selenocysteinyl-tRNA(Sec) biosynthesis; L-seryl-tRNA(Sec) from L-serine and tRNA(Sec): step 1/1.</text>
</comment>
<dbReference type="UniPathway" id="UPA00906">
    <property type="reaction ID" value="UER00895"/>
</dbReference>
<dbReference type="InterPro" id="IPR045864">
    <property type="entry name" value="aa-tRNA-synth_II/BPL/LPL"/>
</dbReference>
<feature type="binding site" evidence="7">
    <location>
        <position position="386"/>
    </location>
    <ligand>
        <name>L-serine</name>
        <dbReference type="ChEBI" id="CHEBI:33384"/>
    </ligand>
</feature>
<comment type="subunit">
    <text evidence="7">Homodimer. The tRNA molecule binds across the dimer.</text>
</comment>
<dbReference type="AlphaFoldDB" id="A0A7C3IYA3"/>
<keyword evidence="6 7" id="KW-0030">Aminoacyl-tRNA synthetase</keyword>
<dbReference type="Pfam" id="PF02403">
    <property type="entry name" value="Seryl_tRNA_N"/>
    <property type="match status" value="1"/>
</dbReference>
<feature type="binding site" evidence="9">
    <location>
        <begin position="279"/>
        <end position="282"/>
    </location>
    <ligand>
        <name>ATP</name>
        <dbReference type="ChEBI" id="CHEBI:30616"/>
    </ligand>
</feature>
<dbReference type="Pfam" id="PF00587">
    <property type="entry name" value="tRNA-synt_2b"/>
    <property type="match status" value="1"/>
</dbReference>
<feature type="domain" description="Aminoacyl-transfer RNA synthetases class-II family profile" evidence="11">
    <location>
        <begin position="141"/>
        <end position="411"/>
    </location>
</feature>
<dbReference type="PRINTS" id="PR00981">
    <property type="entry name" value="TRNASYNTHSER"/>
</dbReference>
<comment type="function">
    <text evidence="7">Catalyzes the attachment of serine to tRNA(Ser). Is also able to aminoacylate tRNA(Sec) with serine, to form the misacylated tRNA L-seryl-tRNA(Sec), which will be further converted into selenocysteinyl-tRNA(Sec).</text>
</comment>
<evidence type="ECO:0000259" key="11">
    <source>
        <dbReference type="PROSITE" id="PS50862"/>
    </source>
</evidence>
<evidence type="ECO:0000256" key="9">
    <source>
        <dbReference type="PIRSR" id="PIRSR001529-2"/>
    </source>
</evidence>
<feature type="binding site" evidence="8">
    <location>
        <position position="263"/>
    </location>
    <ligand>
        <name>L-serine</name>
        <dbReference type="ChEBI" id="CHEBI:33384"/>
    </ligand>
</feature>
<dbReference type="SUPFAM" id="SSF46589">
    <property type="entry name" value="tRNA-binding arm"/>
    <property type="match status" value="1"/>
</dbReference>
<evidence type="ECO:0000256" key="10">
    <source>
        <dbReference type="SAM" id="Coils"/>
    </source>
</evidence>
<feature type="binding site" evidence="7">
    <location>
        <begin position="232"/>
        <end position="234"/>
    </location>
    <ligand>
        <name>L-serine</name>
        <dbReference type="ChEBI" id="CHEBI:33384"/>
    </ligand>
</feature>
<dbReference type="SUPFAM" id="SSF55681">
    <property type="entry name" value="Class II aaRS and biotin synthetases"/>
    <property type="match status" value="1"/>
</dbReference>
<organism evidence="12">
    <name type="scientific">Candidatus Methanomethylicus mesodigestus</name>
    <dbReference type="NCBI Taxonomy" id="1867258"/>
    <lineage>
        <taxon>Archaea</taxon>
        <taxon>Thermoproteota</taxon>
        <taxon>Methanosuratincolia</taxon>
        <taxon>Candidatus Methanomethylicales</taxon>
        <taxon>Candidatus Methanomethylicaceae</taxon>
        <taxon>Candidatus Methanomethylicus</taxon>
    </lineage>
</organism>
<accession>A0A7C3IYA3</accession>
<feature type="coiled-coil region" evidence="10">
    <location>
        <begin position="47"/>
        <end position="74"/>
    </location>
</feature>
<evidence type="ECO:0000256" key="2">
    <source>
        <dbReference type="ARBA" id="ARBA00022598"/>
    </source>
</evidence>
<keyword evidence="4 7" id="KW-0067">ATP-binding</keyword>
<evidence type="ECO:0000313" key="12">
    <source>
        <dbReference type="EMBL" id="HFK21154.1"/>
    </source>
</evidence>
<reference evidence="12" key="1">
    <citation type="journal article" date="2020" name="mSystems">
        <title>Genome- and Community-Level Interaction Insights into Carbon Utilization and Element Cycling Functions of Hydrothermarchaeota in Hydrothermal Sediment.</title>
        <authorList>
            <person name="Zhou Z."/>
            <person name="Liu Y."/>
            <person name="Xu W."/>
            <person name="Pan J."/>
            <person name="Luo Z.H."/>
            <person name="Li M."/>
        </authorList>
    </citation>
    <scope>NUCLEOTIDE SEQUENCE [LARGE SCALE GENOMIC DNA]</scope>
    <source>
        <strain evidence="12">SpSt-468</strain>
    </source>
</reference>
<dbReference type="Gene3D" id="1.10.287.40">
    <property type="entry name" value="Serine-tRNA synthetase, tRNA binding domain"/>
    <property type="match status" value="1"/>
</dbReference>
<dbReference type="InterPro" id="IPR015866">
    <property type="entry name" value="Ser-tRNA-synth_1_N"/>
</dbReference>
<dbReference type="Gene3D" id="3.30.930.10">
    <property type="entry name" value="Bira Bifunctional Protein, Domain 2"/>
    <property type="match status" value="1"/>
</dbReference>
<feature type="binding site" evidence="7 8">
    <location>
        <position position="286"/>
    </location>
    <ligand>
        <name>L-serine</name>
        <dbReference type="ChEBI" id="CHEBI:33384"/>
    </ligand>
</feature>
<dbReference type="EMBL" id="DSTX01000013">
    <property type="protein sequence ID" value="HFK21154.1"/>
    <property type="molecule type" value="Genomic_DNA"/>
</dbReference>
<gene>
    <name evidence="7" type="primary">serS</name>
    <name evidence="12" type="ORF">ENS19_07770</name>
</gene>
<dbReference type="EC" id="6.1.1.11" evidence="7"/>
<keyword evidence="2 7" id="KW-0436">Ligase</keyword>
<dbReference type="PIRSF" id="PIRSF001529">
    <property type="entry name" value="Ser-tRNA-synth_IIa"/>
    <property type="match status" value="1"/>
</dbReference>
<evidence type="ECO:0000256" key="7">
    <source>
        <dbReference type="HAMAP-Rule" id="MF_00176"/>
    </source>
</evidence>
<comment type="catalytic activity">
    <reaction evidence="7">
        <text>tRNA(Sec) + L-serine + ATP = L-seryl-tRNA(Sec) + AMP + diphosphate + H(+)</text>
        <dbReference type="Rhea" id="RHEA:42580"/>
        <dbReference type="Rhea" id="RHEA-COMP:9742"/>
        <dbReference type="Rhea" id="RHEA-COMP:10128"/>
        <dbReference type="ChEBI" id="CHEBI:15378"/>
        <dbReference type="ChEBI" id="CHEBI:30616"/>
        <dbReference type="ChEBI" id="CHEBI:33019"/>
        <dbReference type="ChEBI" id="CHEBI:33384"/>
        <dbReference type="ChEBI" id="CHEBI:78442"/>
        <dbReference type="ChEBI" id="CHEBI:78533"/>
        <dbReference type="ChEBI" id="CHEBI:456215"/>
        <dbReference type="EC" id="6.1.1.11"/>
    </reaction>
</comment>
<dbReference type="GO" id="GO:0005524">
    <property type="term" value="F:ATP binding"/>
    <property type="evidence" value="ECO:0007669"/>
    <property type="project" value="UniProtKB-UniRule"/>
</dbReference>
<evidence type="ECO:0000256" key="8">
    <source>
        <dbReference type="PIRSR" id="PIRSR001529-1"/>
    </source>
</evidence>
<dbReference type="GO" id="GO:0005737">
    <property type="term" value="C:cytoplasm"/>
    <property type="evidence" value="ECO:0007669"/>
    <property type="project" value="UniProtKB-SubCell"/>
</dbReference>
<feature type="site" description="Important for serine binding" evidence="8">
    <location>
        <position position="386"/>
    </location>
</feature>